<dbReference type="Proteomes" id="UP000199473">
    <property type="component" value="Unassembled WGS sequence"/>
</dbReference>
<proteinExistence type="predicted"/>
<dbReference type="InterPro" id="IPR011856">
    <property type="entry name" value="tRNA_endonuc-like_dom_sf"/>
</dbReference>
<feature type="domain" description="Restriction endonuclease type IV Mrr" evidence="1">
    <location>
        <begin position="158"/>
        <end position="278"/>
    </location>
</feature>
<gene>
    <name evidence="3" type="ORF">SAMN02745775_11683</name>
</gene>
<dbReference type="Gene3D" id="3.40.1350.10">
    <property type="match status" value="1"/>
</dbReference>
<dbReference type="Pfam" id="PF14338">
    <property type="entry name" value="Mrr_N"/>
    <property type="match status" value="1"/>
</dbReference>
<reference evidence="3 4" key="1">
    <citation type="submission" date="2016-10" db="EMBL/GenBank/DDBJ databases">
        <authorList>
            <person name="de Groot N.N."/>
        </authorList>
    </citation>
    <scope>NUCLEOTIDE SEQUENCE [LARGE SCALE GENOMIC DNA]</scope>
    <source>
        <strain evidence="3 4">DSM 19981</strain>
    </source>
</reference>
<dbReference type="GO" id="GO:0015666">
    <property type="term" value="F:restriction endodeoxyribonuclease activity"/>
    <property type="evidence" value="ECO:0007669"/>
    <property type="project" value="TreeGrafter"/>
</dbReference>
<dbReference type="InterPro" id="IPR052906">
    <property type="entry name" value="Type_IV_Methyl-Rstrct_Enzyme"/>
</dbReference>
<dbReference type="STRING" id="1123062.SAMN02745775_11683"/>
<keyword evidence="4" id="KW-1185">Reference proteome</keyword>
<dbReference type="EMBL" id="FOSQ01000016">
    <property type="protein sequence ID" value="SFL05327.1"/>
    <property type="molecule type" value="Genomic_DNA"/>
</dbReference>
<accession>A0A1I4ELA6</accession>
<dbReference type="Pfam" id="PF04471">
    <property type="entry name" value="Mrr_cat"/>
    <property type="match status" value="1"/>
</dbReference>
<evidence type="ECO:0000313" key="4">
    <source>
        <dbReference type="Proteomes" id="UP000199473"/>
    </source>
</evidence>
<dbReference type="PANTHER" id="PTHR30015">
    <property type="entry name" value="MRR RESTRICTION SYSTEM PROTEIN"/>
    <property type="match status" value="1"/>
</dbReference>
<dbReference type="PANTHER" id="PTHR30015:SF7">
    <property type="entry name" value="TYPE IV METHYL-DIRECTED RESTRICTION ENZYME ECOKMRR"/>
    <property type="match status" value="1"/>
</dbReference>
<dbReference type="SUPFAM" id="SSF52980">
    <property type="entry name" value="Restriction endonuclease-like"/>
    <property type="match status" value="1"/>
</dbReference>
<dbReference type="OrthoDB" id="9803736at2"/>
<evidence type="ECO:0000313" key="3">
    <source>
        <dbReference type="EMBL" id="SFL05327.1"/>
    </source>
</evidence>
<name>A0A1I4ELA6_9PROT</name>
<dbReference type="GO" id="GO:0003677">
    <property type="term" value="F:DNA binding"/>
    <property type="evidence" value="ECO:0007669"/>
    <property type="project" value="InterPro"/>
</dbReference>
<dbReference type="InterPro" id="IPR007560">
    <property type="entry name" value="Restrct_endonuc_IV_Mrr"/>
</dbReference>
<evidence type="ECO:0000259" key="2">
    <source>
        <dbReference type="Pfam" id="PF14338"/>
    </source>
</evidence>
<protein>
    <submittedName>
        <fullName evidence="3">Restriction system protein</fullName>
    </submittedName>
</protein>
<dbReference type="AlphaFoldDB" id="A0A1I4ELA6"/>
<organism evidence="3 4">
    <name type="scientific">Falsiroseomonas stagni DSM 19981</name>
    <dbReference type="NCBI Taxonomy" id="1123062"/>
    <lineage>
        <taxon>Bacteria</taxon>
        <taxon>Pseudomonadati</taxon>
        <taxon>Pseudomonadota</taxon>
        <taxon>Alphaproteobacteria</taxon>
        <taxon>Acetobacterales</taxon>
        <taxon>Roseomonadaceae</taxon>
        <taxon>Falsiroseomonas</taxon>
    </lineage>
</organism>
<sequence length="305" mass="33155">MSIPDYQSLMLPVLEIGASGESSVPLASDAIAVRFGLTNDEREQMLPSGKQRVLHNRLHWAKFYLTKAGLLESPKRGRFVITDAGRRVLASPPTELNTKYLLAIPAFRDFYRGEEEAGAADPVMEAEPPAATPEEVVDAAYKALQAALRDELLGRILQNSPAFFEQLIVELLVAMGYGGSRLNAAEQLGKSGDGGVDGVINEDVLGLDRVYVQAKRHAPGSTIGRPEIQAFTGSLVGLGASKGVFVTTSAFSAQAIDFVSRIPQRVVLINGKRLTELMVEHGVGVRISRIVEFKRLDEDFFSEDE</sequence>
<feature type="domain" description="Restriction system protein Mrr-like N-terminal" evidence="2">
    <location>
        <begin position="6"/>
        <end position="90"/>
    </location>
</feature>
<dbReference type="GO" id="GO:0009307">
    <property type="term" value="P:DNA restriction-modification system"/>
    <property type="evidence" value="ECO:0007669"/>
    <property type="project" value="InterPro"/>
</dbReference>
<dbReference type="InterPro" id="IPR025745">
    <property type="entry name" value="Mrr-like_N_dom"/>
</dbReference>
<evidence type="ECO:0000259" key="1">
    <source>
        <dbReference type="Pfam" id="PF04471"/>
    </source>
</evidence>
<dbReference type="RefSeq" id="WP_092962910.1">
    <property type="nucleotide sequence ID" value="NZ_FOSQ01000016.1"/>
</dbReference>
<dbReference type="InterPro" id="IPR011335">
    <property type="entry name" value="Restrct_endonuc-II-like"/>
</dbReference>